<evidence type="ECO:0000313" key="1">
    <source>
        <dbReference type="EMBL" id="CAK5020499.1"/>
    </source>
</evidence>
<comment type="caution">
    <text evidence="1">The sequence shown here is derived from an EMBL/GenBank/DDBJ whole genome shotgun (WGS) entry which is preliminary data.</text>
</comment>
<sequence>MISLGAEKIAKNGLNPKRTFSTNSGDISLPQQLFGYFLFYYFLYTIISASSVGALLTSLLVTPMDVVKIRLQSQVRPLVKGECFLYSNGVYLNILTSAG</sequence>
<evidence type="ECO:0000313" key="2">
    <source>
        <dbReference type="Proteomes" id="UP001497535"/>
    </source>
</evidence>
<dbReference type="EMBL" id="CAVMJV010000003">
    <property type="protein sequence ID" value="CAK5020499.1"/>
    <property type="molecule type" value="Genomic_DNA"/>
</dbReference>
<gene>
    <name evidence="1" type="ORF">MENTE1834_LOCUS4457</name>
</gene>
<organism evidence="1 2">
    <name type="scientific">Meloidogyne enterolobii</name>
    <name type="common">Root-knot nematode worm</name>
    <name type="synonym">Meloidogyne mayaguensis</name>
    <dbReference type="NCBI Taxonomy" id="390850"/>
    <lineage>
        <taxon>Eukaryota</taxon>
        <taxon>Metazoa</taxon>
        <taxon>Ecdysozoa</taxon>
        <taxon>Nematoda</taxon>
        <taxon>Chromadorea</taxon>
        <taxon>Rhabditida</taxon>
        <taxon>Tylenchina</taxon>
        <taxon>Tylenchomorpha</taxon>
        <taxon>Tylenchoidea</taxon>
        <taxon>Meloidogynidae</taxon>
        <taxon>Meloidogyninae</taxon>
        <taxon>Meloidogyne</taxon>
    </lineage>
</organism>
<name>A0ACB0XWM1_MELEN</name>
<reference evidence="1" key="1">
    <citation type="submission" date="2023-11" db="EMBL/GenBank/DDBJ databases">
        <authorList>
            <person name="Poullet M."/>
        </authorList>
    </citation>
    <scope>NUCLEOTIDE SEQUENCE</scope>
    <source>
        <strain evidence="1">E1834</strain>
    </source>
</reference>
<dbReference type="Proteomes" id="UP001497535">
    <property type="component" value="Unassembled WGS sequence"/>
</dbReference>
<proteinExistence type="predicted"/>
<accession>A0ACB0XWM1</accession>
<protein>
    <submittedName>
        <fullName evidence="1">Uncharacterized protein</fullName>
    </submittedName>
</protein>
<keyword evidence="2" id="KW-1185">Reference proteome</keyword>